<dbReference type="HOGENOM" id="CLU_1321395_0_0_1"/>
<feature type="region of interest" description="Disordered" evidence="1">
    <location>
        <begin position="170"/>
        <end position="208"/>
    </location>
</feature>
<evidence type="ECO:0000256" key="1">
    <source>
        <dbReference type="SAM" id="MobiDB-lite"/>
    </source>
</evidence>
<evidence type="ECO:0000313" key="3">
    <source>
        <dbReference type="EMBL" id="EPQ26438.1"/>
    </source>
</evidence>
<accession>A0A061H233</accession>
<sequence>MHRPRFALTVGVCLMAVVSSLGVIGSPTVPAPRIDVRSITGPSASASAASIAVASDDERVDVEAAPAATWKQYRCWERYSQRWVDCQCDEERNICWLFFKPIASVDAPSSSSSSSSSVSAWSPGAPIAPAPPSPPGWKTYSCMERNEQKWTTCHCNDSQATCWFFLPPRESTSTSTGTAPTAVDDAVVADATSPDSSSPPRADGIEVR</sequence>
<feature type="signal peptide" evidence="2">
    <location>
        <begin position="1"/>
        <end position="20"/>
    </location>
</feature>
<gene>
    <name evidence="3" type="ORF">PFL1_06086</name>
</gene>
<organism evidence="3 4">
    <name type="scientific">Pseudozyma flocculosa PF-1</name>
    <dbReference type="NCBI Taxonomy" id="1277687"/>
    <lineage>
        <taxon>Eukaryota</taxon>
        <taxon>Fungi</taxon>
        <taxon>Dikarya</taxon>
        <taxon>Basidiomycota</taxon>
        <taxon>Ustilaginomycotina</taxon>
        <taxon>Ustilaginomycetes</taxon>
        <taxon>Ustilaginales</taxon>
        <taxon>Ustilaginaceae</taxon>
        <taxon>Pseudozyma</taxon>
    </lineage>
</organism>
<feature type="region of interest" description="Disordered" evidence="1">
    <location>
        <begin position="113"/>
        <end position="134"/>
    </location>
</feature>
<dbReference type="RefSeq" id="XP_007881815.1">
    <property type="nucleotide sequence ID" value="XM_007883624.1"/>
</dbReference>
<dbReference type="GeneID" id="19320166"/>
<proteinExistence type="predicted"/>
<dbReference type="Proteomes" id="UP000053664">
    <property type="component" value="Unassembled WGS sequence"/>
</dbReference>
<feature type="compositionally biased region" description="Low complexity" evidence="1">
    <location>
        <begin position="113"/>
        <end position="125"/>
    </location>
</feature>
<keyword evidence="2" id="KW-0732">Signal</keyword>
<dbReference type="EMBL" id="KE361645">
    <property type="protein sequence ID" value="EPQ26438.1"/>
    <property type="molecule type" value="Genomic_DNA"/>
</dbReference>
<reference evidence="3 4" key="1">
    <citation type="journal article" date="2013" name="Plant Cell">
        <title>The transition from a phytopathogenic smut ancestor to an anamorphic biocontrol agent deciphered by comparative whole-genome analysis.</title>
        <authorList>
            <person name="Lefebvre F."/>
            <person name="Joly D.L."/>
            <person name="Labbe C."/>
            <person name="Teichmann B."/>
            <person name="Linning R."/>
            <person name="Belzile F."/>
            <person name="Bakkeren G."/>
            <person name="Belanger R.R."/>
        </authorList>
    </citation>
    <scope>NUCLEOTIDE SEQUENCE [LARGE SCALE GENOMIC DNA]</scope>
    <source>
        <strain evidence="3 4">PF-1</strain>
    </source>
</reference>
<evidence type="ECO:0000256" key="2">
    <source>
        <dbReference type="SAM" id="SignalP"/>
    </source>
</evidence>
<dbReference type="AlphaFoldDB" id="A0A061H233"/>
<protein>
    <submittedName>
        <fullName evidence="3">Uncharacterized protein</fullName>
    </submittedName>
</protein>
<evidence type="ECO:0000313" key="4">
    <source>
        <dbReference type="Proteomes" id="UP000053664"/>
    </source>
</evidence>
<dbReference type="KEGG" id="pfp:PFL1_06086"/>
<name>A0A061H233_9BASI</name>
<feature type="chain" id="PRO_5001599633" evidence="2">
    <location>
        <begin position="21"/>
        <end position="208"/>
    </location>
</feature>
<feature type="compositionally biased region" description="Low complexity" evidence="1">
    <location>
        <begin position="171"/>
        <end position="200"/>
    </location>
</feature>